<dbReference type="Proteomes" id="UP000239388">
    <property type="component" value="Unassembled WGS sequence"/>
</dbReference>
<protein>
    <submittedName>
        <fullName evidence="1">Uncharacterized protein</fullName>
    </submittedName>
</protein>
<organism evidence="1 2">
    <name type="scientific">Blastopirellula marina</name>
    <dbReference type="NCBI Taxonomy" id="124"/>
    <lineage>
        <taxon>Bacteria</taxon>
        <taxon>Pseudomonadati</taxon>
        <taxon>Planctomycetota</taxon>
        <taxon>Planctomycetia</taxon>
        <taxon>Pirellulales</taxon>
        <taxon>Pirellulaceae</taxon>
        <taxon>Blastopirellula</taxon>
    </lineage>
</organism>
<name>A0A2S8FDE1_9BACT</name>
<evidence type="ECO:0000313" key="2">
    <source>
        <dbReference type="Proteomes" id="UP000239388"/>
    </source>
</evidence>
<dbReference type="RefSeq" id="WP_105357371.1">
    <property type="nucleotide sequence ID" value="NZ_PUIB01000021.1"/>
</dbReference>
<gene>
    <name evidence="1" type="ORF">C5Y98_21720</name>
</gene>
<dbReference type="AlphaFoldDB" id="A0A2S8FDE1"/>
<evidence type="ECO:0000313" key="1">
    <source>
        <dbReference type="EMBL" id="PQO30169.1"/>
    </source>
</evidence>
<dbReference type="OrthoDB" id="69974at2"/>
<proteinExistence type="predicted"/>
<dbReference type="EMBL" id="PUIB01000021">
    <property type="protein sequence ID" value="PQO30169.1"/>
    <property type="molecule type" value="Genomic_DNA"/>
</dbReference>
<reference evidence="1 2" key="1">
    <citation type="submission" date="2018-02" db="EMBL/GenBank/DDBJ databases">
        <title>Comparative genomes isolates from brazilian mangrove.</title>
        <authorList>
            <person name="Araujo J.E."/>
            <person name="Taketani R.G."/>
            <person name="Silva M.C.P."/>
            <person name="Loureco M.V."/>
            <person name="Andreote F.D."/>
        </authorList>
    </citation>
    <scope>NUCLEOTIDE SEQUENCE [LARGE SCALE GENOMIC DNA]</scope>
    <source>
        <strain evidence="1 2">NAP PRIS-MGV</strain>
    </source>
</reference>
<comment type="caution">
    <text evidence="1">The sequence shown here is derived from an EMBL/GenBank/DDBJ whole genome shotgun (WGS) entry which is preliminary data.</text>
</comment>
<accession>A0A2S8FDE1</accession>
<sequence length="209" mass="22939">MAFEEPIVCPLETHLTLAPASAESLPRAAQWAAAQGLKWTHILLAEGRHPSQPMVTFWRSGTLGEQLDQAAAITASLRELDLLAVRVKVECASADAARYFENSLQLAEHPGYFEHHVKLQLAADAELPALAELARTHDARLSANARRQLAAGAVERFVTQRAYDAGRAEAAERLAQLIDSLQSAAYPILEVEEEYVLYDSNLQLDAGWL</sequence>